<comment type="caution">
    <text evidence="1">The sequence shown here is derived from an EMBL/GenBank/DDBJ whole genome shotgun (WGS) entry which is preliminary data.</text>
</comment>
<reference evidence="1" key="1">
    <citation type="submission" date="2023-03" db="EMBL/GenBank/DDBJ databases">
        <title>Massive genome expansion in bonnet fungi (Mycena s.s.) driven by repeated elements and novel gene families across ecological guilds.</title>
        <authorList>
            <consortium name="Lawrence Berkeley National Laboratory"/>
            <person name="Harder C.B."/>
            <person name="Miyauchi S."/>
            <person name="Viragh M."/>
            <person name="Kuo A."/>
            <person name="Thoen E."/>
            <person name="Andreopoulos B."/>
            <person name="Lu D."/>
            <person name="Skrede I."/>
            <person name="Drula E."/>
            <person name="Henrissat B."/>
            <person name="Morin E."/>
            <person name="Kohler A."/>
            <person name="Barry K."/>
            <person name="LaButti K."/>
            <person name="Morin E."/>
            <person name="Salamov A."/>
            <person name="Lipzen A."/>
            <person name="Mereny Z."/>
            <person name="Hegedus B."/>
            <person name="Baldrian P."/>
            <person name="Stursova M."/>
            <person name="Weitz H."/>
            <person name="Taylor A."/>
            <person name="Grigoriev I.V."/>
            <person name="Nagy L.G."/>
            <person name="Martin F."/>
            <person name="Kauserud H."/>
        </authorList>
    </citation>
    <scope>NUCLEOTIDE SEQUENCE</scope>
    <source>
        <strain evidence="1">CBHHK002</strain>
    </source>
</reference>
<gene>
    <name evidence="1" type="ORF">DFH08DRAFT_799898</name>
</gene>
<evidence type="ECO:0000313" key="1">
    <source>
        <dbReference type="EMBL" id="KAJ7362875.1"/>
    </source>
</evidence>
<protein>
    <submittedName>
        <fullName evidence="1">Uncharacterized protein</fullName>
    </submittedName>
</protein>
<name>A0AAD7AMC0_9AGAR</name>
<accession>A0AAD7AMC0</accession>
<dbReference type="EMBL" id="JARIHO010000004">
    <property type="protein sequence ID" value="KAJ7362875.1"/>
    <property type="molecule type" value="Genomic_DNA"/>
</dbReference>
<dbReference type="Proteomes" id="UP001218218">
    <property type="component" value="Unassembled WGS sequence"/>
</dbReference>
<dbReference type="AlphaFoldDB" id="A0AAD7AMC0"/>
<sequence length="340" mass="37018">MISDILSAFSNAIKNGVGDPEPPPRRPDWARFALKTSSIKAALLGVDFDEALGQPFLSNIFDQTPEQSVVPHQCGLGLRRCRICAGCPAFPLFPKTNGRWSILIDSISSDGVRIPFTPSTAGTPAKKIVALIDTVTRTPTASFLQQFIDKLFTAIPADNREVGDDSLRHDKYYEPVSGPQFPIHPLTEVRVDTLTGTAIYSSPFLVVPGGTEIDSLFGDIIMRNMYSVFNFGDALAKAPTENATMQFLSQTDPTLAQADVLNPAGSEPDRCSDLRGRRVDVVRQAGWWNERIAGKDPAVLRDEACSSTIQPSALNHGLELATSFSAKASPRLEKTLEQWA</sequence>
<dbReference type="InterPro" id="IPR021109">
    <property type="entry name" value="Peptidase_aspartic_dom_sf"/>
</dbReference>
<dbReference type="SUPFAM" id="SSF50630">
    <property type="entry name" value="Acid proteases"/>
    <property type="match status" value="1"/>
</dbReference>
<organism evidence="1 2">
    <name type="scientific">Mycena albidolilacea</name>
    <dbReference type="NCBI Taxonomy" id="1033008"/>
    <lineage>
        <taxon>Eukaryota</taxon>
        <taxon>Fungi</taxon>
        <taxon>Dikarya</taxon>
        <taxon>Basidiomycota</taxon>
        <taxon>Agaricomycotina</taxon>
        <taxon>Agaricomycetes</taxon>
        <taxon>Agaricomycetidae</taxon>
        <taxon>Agaricales</taxon>
        <taxon>Marasmiineae</taxon>
        <taxon>Mycenaceae</taxon>
        <taxon>Mycena</taxon>
    </lineage>
</organism>
<dbReference type="Gene3D" id="2.40.70.10">
    <property type="entry name" value="Acid Proteases"/>
    <property type="match status" value="1"/>
</dbReference>
<keyword evidence="2" id="KW-1185">Reference proteome</keyword>
<evidence type="ECO:0000313" key="2">
    <source>
        <dbReference type="Proteomes" id="UP001218218"/>
    </source>
</evidence>
<proteinExistence type="predicted"/>